<feature type="compositionally biased region" description="Basic and acidic residues" evidence="1">
    <location>
        <begin position="16"/>
        <end position="26"/>
    </location>
</feature>
<feature type="region of interest" description="Disordered" evidence="1">
    <location>
        <begin position="16"/>
        <end position="125"/>
    </location>
</feature>
<protein>
    <submittedName>
        <fullName evidence="2">X protein</fullName>
    </submittedName>
</protein>
<reference evidence="2" key="1">
    <citation type="journal article" date="2023" name="bioRxiv">
        <title>Diving Deep into Fish Bornaviruses: Uncovering Hidden Diversity and Transcriptional Strategies through Comprehensive Data Mining.</title>
        <authorList>
            <person name="Eshak M."/>
            <person name="Rubbenstroth D."/>
            <person name="Beer M."/>
            <person name="Pfaff F."/>
        </authorList>
    </citation>
    <scope>NUCLEOTIDE SEQUENCE</scope>
    <source>
        <strain evidence="2">SRS11708040</strain>
    </source>
</reference>
<sequence length="125" mass="14083">MSGIDLLERAIKELLVEEDVKQKRENIPATPRRGQPQDSRKLKTDEEESESTSGQSSSGEEDSRDCGNRTPRYRRSHRSNQDLGAGGGEGSAPTTRRGTRHDERVLFSTKFAQTSERREQQKTGH</sequence>
<organism evidence="2">
    <name type="scientific">Para molly bornavirus</name>
    <dbReference type="NCBI Taxonomy" id="3067900"/>
    <lineage>
        <taxon>Viruses</taxon>
        <taxon>Riboviria</taxon>
        <taxon>Orthornavirae</taxon>
        <taxon>Negarnaviricota</taxon>
        <taxon>Haploviricotina</taxon>
        <taxon>Monjiviricetes</taxon>
        <taxon>Mononegavirales</taxon>
        <taxon>Bornaviridae</taxon>
        <taxon>Cultervirus</taxon>
        <taxon>Cultervirus poeciliae</taxon>
    </lineage>
</organism>
<gene>
    <name evidence="2" type="primary">X</name>
</gene>
<dbReference type="EMBL" id="BK063657">
    <property type="protein sequence ID" value="DBA13203.1"/>
    <property type="molecule type" value="Viral_cRNA"/>
</dbReference>
<evidence type="ECO:0000313" key="2">
    <source>
        <dbReference type="EMBL" id="DBA13203.1"/>
    </source>
</evidence>
<name>A0AA48PAR3_9MONO</name>
<accession>A0AA48PAR3</accession>
<feature type="compositionally biased region" description="Basic and acidic residues" evidence="1">
    <location>
        <begin position="115"/>
        <end position="125"/>
    </location>
</feature>
<proteinExistence type="predicted"/>
<evidence type="ECO:0000256" key="1">
    <source>
        <dbReference type="SAM" id="MobiDB-lite"/>
    </source>
</evidence>